<evidence type="ECO:0000313" key="5">
    <source>
        <dbReference type="Proteomes" id="UP001257914"/>
    </source>
</evidence>
<evidence type="ECO:0000313" key="4">
    <source>
        <dbReference type="EMBL" id="MDU0112664.1"/>
    </source>
</evidence>
<proteinExistence type="inferred from homology"/>
<feature type="domain" description="Alanine racemase N-terminal" evidence="3">
    <location>
        <begin position="6"/>
        <end position="119"/>
    </location>
</feature>
<evidence type="ECO:0000259" key="3">
    <source>
        <dbReference type="Pfam" id="PF01168"/>
    </source>
</evidence>
<dbReference type="PANTHER" id="PTHR10146">
    <property type="entry name" value="PROLINE SYNTHETASE CO-TRANSCRIBED BACTERIAL HOMOLOG PROTEIN"/>
    <property type="match status" value="1"/>
</dbReference>
<dbReference type="EMBL" id="JAWCUA010000006">
    <property type="protein sequence ID" value="MDU0112664.1"/>
    <property type="molecule type" value="Genomic_DNA"/>
</dbReference>
<sequence length="130" mass="14429">MSVQENLQTVRQNIDKAKAGALKPSDSLELVAVSKTYGAEIIQEVIDEGQRVFGENRVQEAQGKWPELKSKNAGIELHLIGPLQSNKTADALELFDVIESVDREKIARSIAKNLKRSANVRNCLFRSIRG</sequence>
<organism evidence="4 5">
    <name type="scientific">Psychrosphaera aquimarina</name>
    <dbReference type="NCBI Taxonomy" id="2044854"/>
    <lineage>
        <taxon>Bacteria</taxon>
        <taxon>Pseudomonadati</taxon>
        <taxon>Pseudomonadota</taxon>
        <taxon>Gammaproteobacteria</taxon>
        <taxon>Alteromonadales</taxon>
        <taxon>Pseudoalteromonadaceae</taxon>
        <taxon>Psychrosphaera</taxon>
    </lineage>
</organism>
<dbReference type="SUPFAM" id="SSF51419">
    <property type="entry name" value="PLP-binding barrel"/>
    <property type="match status" value="1"/>
</dbReference>
<gene>
    <name evidence="4" type="ORF">RT723_06530</name>
</gene>
<dbReference type="Gene3D" id="3.20.20.10">
    <property type="entry name" value="Alanine racemase"/>
    <property type="match status" value="1"/>
</dbReference>
<keyword evidence="5" id="KW-1185">Reference proteome</keyword>
<accession>A0ABU3QZG0</accession>
<dbReference type="GO" id="GO:0008784">
    <property type="term" value="F:alanine racemase activity"/>
    <property type="evidence" value="ECO:0007669"/>
    <property type="project" value="UniProtKB-EC"/>
</dbReference>
<dbReference type="PANTHER" id="PTHR10146:SF14">
    <property type="entry name" value="PYRIDOXAL PHOSPHATE HOMEOSTASIS PROTEIN"/>
    <property type="match status" value="1"/>
</dbReference>
<comment type="caution">
    <text evidence="4">The sequence shown here is derived from an EMBL/GenBank/DDBJ whole genome shotgun (WGS) entry which is preliminary data.</text>
</comment>
<dbReference type="Proteomes" id="UP001257914">
    <property type="component" value="Unassembled WGS sequence"/>
</dbReference>
<comment type="similarity">
    <text evidence="2">Belongs to the pyridoxal phosphate-binding protein YggS/PROSC family.</text>
</comment>
<keyword evidence="4" id="KW-0413">Isomerase</keyword>
<dbReference type="EC" id="5.1.1.1" evidence="4"/>
<reference evidence="4 5" key="1">
    <citation type="submission" date="2023-10" db="EMBL/GenBank/DDBJ databases">
        <title>Psychrosphaera aquimaarina strain SW33 isolated from seawater.</title>
        <authorList>
            <person name="Bayburt H."/>
            <person name="Kim J.M."/>
            <person name="Choi B.J."/>
            <person name="Jeon C.O."/>
        </authorList>
    </citation>
    <scope>NUCLEOTIDE SEQUENCE [LARGE SCALE GENOMIC DNA]</scope>
    <source>
        <strain evidence="4 5">KCTC 52743</strain>
    </source>
</reference>
<dbReference type="InterPro" id="IPR001608">
    <property type="entry name" value="Ala_racemase_N"/>
</dbReference>
<dbReference type="InterPro" id="IPR029066">
    <property type="entry name" value="PLP-binding_barrel"/>
</dbReference>
<protein>
    <submittedName>
        <fullName evidence="4">Alanine racemase</fullName>
        <ecNumber evidence="4">5.1.1.1</ecNumber>
    </submittedName>
</protein>
<name>A0ABU3QZG0_9GAMM</name>
<dbReference type="RefSeq" id="WP_315946378.1">
    <property type="nucleotide sequence ID" value="NZ_JAWCUA010000006.1"/>
</dbReference>
<keyword evidence="1" id="KW-0663">Pyridoxal phosphate</keyword>
<evidence type="ECO:0000256" key="2">
    <source>
        <dbReference type="RuleBase" id="RU004514"/>
    </source>
</evidence>
<dbReference type="InterPro" id="IPR011078">
    <property type="entry name" value="PyrdxlP_homeostasis"/>
</dbReference>
<evidence type="ECO:0000256" key="1">
    <source>
        <dbReference type="ARBA" id="ARBA00022898"/>
    </source>
</evidence>
<dbReference type="Pfam" id="PF01168">
    <property type="entry name" value="Ala_racemase_N"/>
    <property type="match status" value="1"/>
</dbReference>